<feature type="non-terminal residue" evidence="1">
    <location>
        <position position="180"/>
    </location>
</feature>
<dbReference type="EMBL" id="AHJE01000050">
    <property type="protein sequence ID" value="EHP41357.1"/>
    <property type="molecule type" value="Genomic_DNA"/>
</dbReference>
<sequence length="180" mass="19619">MDIPGEKLIIKLWESCADRAIGSLLKPWQIKREGLAQVEVRRQETLLLAQAEKDADDIRKGLKIISGSGTAMRLIGTVAPKPDGKVEPTLDLDSLASSVTHARTANAIREEVNVAKALLHAEATLSRDDSPVPAESINDDWMYRWRDSAASVSSEQMQSLWGSVLAGEVKSPGSFSLRTL</sequence>
<accession>H1S888</accession>
<proteinExistence type="predicted"/>
<comment type="caution">
    <text evidence="1">The sequence shown here is derived from an EMBL/GenBank/DDBJ whole genome shotgun (WGS) entry which is preliminary data.</text>
</comment>
<name>H1S888_9BURK</name>
<dbReference type="Proteomes" id="UP000005808">
    <property type="component" value="Unassembled WGS sequence"/>
</dbReference>
<evidence type="ECO:0000313" key="1">
    <source>
        <dbReference type="EMBL" id="EHP41357.1"/>
    </source>
</evidence>
<dbReference type="Pfam" id="PF10987">
    <property type="entry name" value="DUF2806"/>
    <property type="match status" value="1"/>
</dbReference>
<dbReference type="InterPro" id="IPR021254">
    <property type="entry name" value="DUF2806"/>
</dbReference>
<gene>
    <name evidence="1" type="ORF">OR16_20952</name>
</gene>
<reference evidence="1 2" key="1">
    <citation type="journal article" date="2012" name="J. Bacteriol.">
        <title>De Novo Genome Project of Cupriavidus basilensis OR16.</title>
        <authorList>
            <person name="Cserhati M."/>
            <person name="Kriszt B."/>
            <person name="Szoboszlay S."/>
            <person name="Toth A."/>
            <person name="Szabo I."/>
            <person name="Tancsics A."/>
            <person name="Nagy I."/>
            <person name="Horvath B."/>
            <person name="Nagy I."/>
            <person name="Kukolya J."/>
        </authorList>
    </citation>
    <scope>NUCLEOTIDE SEQUENCE [LARGE SCALE GENOMIC DNA]</scope>
    <source>
        <strain evidence="1 2">OR16</strain>
    </source>
</reference>
<dbReference type="AlphaFoldDB" id="H1S888"/>
<evidence type="ECO:0000313" key="2">
    <source>
        <dbReference type="Proteomes" id="UP000005808"/>
    </source>
</evidence>
<protein>
    <submittedName>
        <fullName evidence="1">Membrane-fusion protein</fullName>
    </submittedName>
</protein>
<dbReference type="RefSeq" id="WP_006159641.1">
    <property type="nucleotide sequence ID" value="NZ_AHJE01000050.1"/>
</dbReference>
<dbReference type="OrthoDB" id="886161at2"/>
<organism evidence="1 2">
    <name type="scientific">Cupriavidus basilensis OR16</name>
    <dbReference type="NCBI Taxonomy" id="1127483"/>
    <lineage>
        <taxon>Bacteria</taxon>
        <taxon>Pseudomonadati</taxon>
        <taxon>Pseudomonadota</taxon>
        <taxon>Betaproteobacteria</taxon>
        <taxon>Burkholderiales</taxon>
        <taxon>Burkholderiaceae</taxon>
        <taxon>Cupriavidus</taxon>
    </lineage>
</organism>